<name>A0A3E1RF67_9BURK</name>
<dbReference type="EMBL" id="QFZK01000002">
    <property type="protein sequence ID" value="RFO98004.1"/>
    <property type="molecule type" value="Genomic_DNA"/>
</dbReference>
<dbReference type="Pfam" id="PF01757">
    <property type="entry name" value="Acyl_transf_3"/>
    <property type="match status" value="1"/>
</dbReference>
<dbReference type="Proteomes" id="UP000260665">
    <property type="component" value="Unassembled WGS sequence"/>
</dbReference>
<keyword evidence="10" id="KW-1185">Reference proteome</keyword>
<feature type="transmembrane region" description="Helical" evidence="7">
    <location>
        <begin position="258"/>
        <end position="276"/>
    </location>
</feature>
<keyword evidence="3" id="KW-1003">Cell membrane</keyword>
<evidence type="ECO:0000256" key="2">
    <source>
        <dbReference type="ARBA" id="ARBA00007400"/>
    </source>
</evidence>
<evidence type="ECO:0000259" key="8">
    <source>
        <dbReference type="Pfam" id="PF01757"/>
    </source>
</evidence>
<feature type="transmembrane region" description="Helical" evidence="7">
    <location>
        <begin position="282"/>
        <end position="303"/>
    </location>
</feature>
<evidence type="ECO:0000256" key="4">
    <source>
        <dbReference type="ARBA" id="ARBA00022692"/>
    </source>
</evidence>
<dbReference type="RefSeq" id="WP_117174534.1">
    <property type="nucleotide sequence ID" value="NZ_QFZK01000002.1"/>
</dbReference>
<dbReference type="InterPro" id="IPR002656">
    <property type="entry name" value="Acyl_transf_3_dom"/>
</dbReference>
<organism evidence="9 10">
    <name type="scientific">Rhodoferax lacus</name>
    <dbReference type="NCBI Taxonomy" id="2184758"/>
    <lineage>
        <taxon>Bacteria</taxon>
        <taxon>Pseudomonadati</taxon>
        <taxon>Pseudomonadota</taxon>
        <taxon>Betaproteobacteria</taxon>
        <taxon>Burkholderiales</taxon>
        <taxon>Comamonadaceae</taxon>
        <taxon>Rhodoferax</taxon>
    </lineage>
</organism>
<dbReference type="PANTHER" id="PTHR40074">
    <property type="entry name" value="O-ACETYLTRANSFERASE WECH"/>
    <property type="match status" value="1"/>
</dbReference>
<gene>
    <name evidence="9" type="ORF">DIC66_04570</name>
</gene>
<comment type="caution">
    <text evidence="9">The sequence shown here is derived from an EMBL/GenBank/DDBJ whole genome shotgun (WGS) entry which is preliminary data.</text>
</comment>
<feature type="transmembrane region" description="Helical" evidence="7">
    <location>
        <begin position="134"/>
        <end position="156"/>
    </location>
</feature>
<feature type="transmembrane region" description="Helical" evidence="7">
    <location>
        <begin position="168"/>
        <end position="188"/>
    </location>
</feature>
<accession>A0A3E1RF67</accession>
<dbReference type="GO" id="GO:0009246">
    <property type="term" value="P:enterobacterial common antigen biosynthetic process"/>
    <property type="evidence" value="ECO:0007669"/>
    <property type="project" value="TreeGrafter"/>
</dbReference>
<evidence type="ECO:0000313" key="9">
    <source>
        <dbReference type="EMBL" id="RFO98004.1"/>
    </source>
</evidence>
<dbReference type="GO" id="GO:0016413">
    <property type="term" value="F:O-acetyltransferase activity"/>
    <property type="evidence" value="ECO:0007669"/>
    <property type="project" value="TreeGrafter"/>
</dbReference>
<feature type="domain" description="Acyltransferase 3" evidence="8">
    <location>
        <begin position="1"/>
        <end position="301"/>
    </location>
</feature>
<evidence type="ECO:0000256" key="5">
    <source>
        <dbReference type="ARBA" id="ARBA00022989"/>
    </source>
</evidence>
<dbReference type="AlphaFoldDB" id="A0A3E1RF67"/>
<keyword evidence="5 7" id="KW-1133">Transmembrane helix</keyword>
<keyword evidence="6 7" id="KW-0472">Membrane</keyword>
<sequence>MDTLKIGLAFMVVGLHARFLSDVSPLAEYLTVNGIFRIAVPIFFLINGYFFYPTIVSGRQRMWIRKVLVLYILWMILYSPFWIRFPFFGSVQNVSSTLLEIVKGYYHLWYVVGMVGAASTLIVLQNIDIRNLKAVILICFLSGVCIQYFGAFHLINNNYIDKILNMNAVHKNFLFVSFPFFAIGFILNKYKIVELVSMRAAVRLSLLGCMALIGESYFNSFKLPMDLGVDNLASLIIVCPAIFILFLKLQISSNSKQLSNYSSGIYFIHILVLQFLDQYKSLGETLITILVFLISGVLSYFIIEINKRVRFIL</sequence>
<evidence type="ECO:0000256" key="1">
    <source>
        <dbReference type="ARBA" id="ARBA00004651"/>
    </source>
</evidence>
<evidence type="ECO:0000256" key="6">
    <source>
        <dbReference type="ARBA" id="ARBA00023136"/>
    </source>
</evidence>
<evidence type="ECO:0000256" key="3">
    <source>
        <dbReference type="ARBA" id="ARBA00022475"/>
    </source>
</evidence>
<protein>
    <recommendedName>
        <fullName evidence="8">Acyltransferase 3 domain-containing protein</fullName>
    </recommendedName>
</protein>
<feature type="transmembrane region" description="Helical" evidence="7">
    <location>
        <begin position="200"/>
        <end position="220"/>
    </location>
</feature>
<comment type="subcellular location">
    <subcellularLocation>
        <location evidence="1">Cell membrane</location>
        <topology evidence="1">Multi-pass membrane protein</topology>
    </subcellularLocation>
</comment>
<feature type="transmembrane region" description="Helical" evidence="7">
    <location>
        <begin position="67"/>
        <end position="87"/>
    </location>
</feature>
<evidence type="ECO:0000256" key="7">
    <source>
        <dbReference type="SAM" id="Phobius"/>
    </source>
</evidence>
<evidence type="ECO:0000313" key="10">
    <source>
        <dbReference type="Proteomes" id="UP000260665"/>
    </source>
</evidence>
<keyword evidence="4 7" id="KW-0812">Transmembrane</keyword>
<feature type="transmembrane region" description="Helical" evidence="7">
    <location>
        <begin position="34"/>
        <end position="55"/>
    </location>
</feature>
<feature type="transmembrane region" description="Helical" evidence="7">
    <location>
        <begin position="107"/>
        <end position="127"/>
    </location>
</feature>
<reference evidence="9 10" key="1">
    <citation type="submission" date="2018-05" db="EMBL/GenBank/DDBJ databases">
        <title>Rhodoferax soyangensis sp.nov., isolated from an oligotrophic freshwater lake.</title>
        <authorList>
            <person name="Park M."/>
        </authorList>
    </citation>
    <scope>NUCLEOTIDE SEQUENCE [LARGE SCALE GENOMIC DNA]</scope>
    <source>
        <strain evidence="9 10">IMCC26218</strain>
    </source>
</reference>
<comment type="similarity">
    <text evidence="2">Belongs to the acyltransferase 3 family.</text>
</comment>
<dbReference type="PANTHER" id="PTHR40074:SF2">
    <property type="entry name" value="O-ACETYLTRANSFERASE WECH"/>
    <property type="match status" value="1"/>
</dbReference>
<proteinExistence type="inferred from homology"/>
<feature type="transmembrane region" description="Helical" evidence="7">
    <location>
        <begin position="232"/>
        <end position="251"/>
    </location>
</feature>
<dbReference type="GO" id="GO:0005886">
    <property type="term" value="C:plasma membrane"/>
    <property type="evidence" value="ECO:0007669"/>
    <property type="project" value="UniProtKB-SubCell"/>
</dbReference>